<dbReference type="PROSITE" id="PS50011">
    <property type="entry name" value="PROTEIN_KINASE_DOM"/>
    <property type="match status" value="1"/>
</dbReference>
<keyword evidence="1" id="KW-0808">Transferase</keyword>
<dbReference type="InterPro" id="IPR000719">
    <property type="entry name" value="Prot_kinase_dom"/>
</dbReference>
<name>A0A432YYK4_9GAMM</name>
<feature type="transmembrane region" description="Helical" evidence="6">
    <location>
        <begin position="253"/>
        <end position="274"/>
    </location>
</feature>
<dbReference type="Pfam" id="PF00069">
    <property type="entry name" value="Pkinase"/>
    <property type="match status" value="1"/>
</dbReference>
<proteinExistence type="predicted"/>
<keyword evidence="3 8" id="KW-0418">Kinase</keyword>
<reference evidence="9" key="1">
    <citation type="journal article" date="2018" name="Front. Microbiol.">
        <title>Genome-Based Analysis Reveals the Taxonomy and Diversity of the Family Idiomarinaceae.</title>
        <authorList>
            <person name="Liu Y."/>
            <person name="Lai Q."/>
            <person name="Shao Z."/>
        </authorList>
    </citation>
    <scope>NUCLEOTIDE SEQUENCE [LARGE SCALE GENOMIC DNA]</scope>
    <source>
        <strain evidence="9">R22</strain>
    </source>
</reference>
<dbReference type="Gene3D" id="1.10.510.10">
    <property type="entry name" value="Transferase(Phosphotransferase) domain 1"/>
    <property type="match status" value="2"/>
</dbReference>
<gene>
    <name evidence="8" type="ORF">CWI78_08935</name>
</gene>
<keyword evidence="6" id="KW-0812">Transmembrane</keyword>
<evidence type="ECO:0000259" key="7">
    <source>
        <dbReference type="PROSITE" id="PS50011"/>
    </source>
</evidence>
<organism evidence="8 9">
    <name type="scientific">Idiomarina ramblicola</name>
    <dbReference type="NCBI Taxonomy" id="263724"/>
    <lineage>
        <taxon>Bacteria</taxon>
        <taxon>Pseudomonadati</taxon>
        <taxon>Pseudomonadota</taxon>
        <taxon>Gammaproteobacteria</taxon>
        <taxon>Alteromonadales</taxon>
        <taxon>Idiomarinaceae</taxon>
        <taxon>Idiomarina</taxon>
    </lineage>
</organism>
<evidence type="ECO:0000313" key="8">
    <source>
        <dbReference type="EMBL" id="RUO68476.1"/>
    </source>
</evidence>
<dbReference type="GO" id="GO:0005524">
    <property type="term" value="F:ATP binding"/>
    <property type="evidence" value="ECO:0007669"/>
    <property type="project" value="UniProtKB-UniRule"/>
</dbReference>
<dbReference type="Proteomes" id="UP000288058">
    <property type="component" value="Unassembled WGS sequence"/>
</dbReference>
<evidence type="ECO:0000256" key="2">
    <source>
        <dbReference type="ARBA" id="ARBA00022741"/>
    </source>
</evidence>
<dbReference type="AlphaFoldDB" id="A0A432YYK4"/>
<dbReference type="InterPro" id="IPR011009">
    <property type="entry name" value="Kinase-like_dom_sf"/>
</dbReference>
<comment type="caution">
    <text evidence="8">The sequence shown here is derived from an EMBL/GenBank/DDBJ whole genome shotgun (WGS) entry which is preliminary data.</text>
</comment>
<dbReference type="SUPFAM" id="SSF56112">
    <property type="entry name" value="Protein kinase-like (PK-like)"/>
    <property type="match status" value="1"/>
</dbReference>
<keyword evidence="2 5" id="KW-0547">Nucleotide-binding</keyword>
<evidence type="ECO:0000256" key="5">
    <source>
        <dbReference type="PROSITE-ProRule" id="PRU10141"/>
    </source>
</evidence>
<evidence type="ECO:0000256" key="3">
    <source>
        <dbReference type="ARBA" id="ARBA00022777"/>
    </source>
</evidence>
<keyword evidence="6" id="KW-0472">Membrane</keyword>
<keyword evidence="6" id="KW-1133">Transmembrane helix</keyword>
<evidence type="ECO:0000313" key="9">
    <source>
        <dbReference type="Proteomes" id="UP000288058"/>
    </source>
</evidence>
<dbReference type="InterPro" id="IPR017441">
    <property type="entry name" value="Protein_kinase_ATP_BS"/>
</dbReference>
<dbReference type="Gene3D" id="3.30.200.20">
    <property type="entry name" value="Phosphorylase Kinase, domain 1"/>
    <property type="match status" value="1"/>
</dbReference>
<dbReference type="RefSeq" id="WP_126782324.1">
    <property type="nucleotide sequence ID" value="NZ_PIQC01000006.1"/>
</dbReference>
<feature type="domain" description="Protein kinase" evidence="7">
    <location>
        <begin position="18"/>
        <end position="244"/>
    </location>
</feature>
<feature type="binding site" evidence="5">
    <location>
        <position position="47"/>
    </location>
    <ligand>
        <name>ATP</name>
        <dbReference type="ChEBI" id="CHEBI:30616"/>
    </ligand>
</feature>
<dbReference type="OrthoDB" id="9801841at2"/>
<dbReference type="GO" id="GO:0004674">
    <property type="term" value="F:protein serine/threonine kinase activity"/>
    <property type="evidence" value="ECO:0007669"/>
    <property type="project" value="UniProtKB-KW"/>
</dbReference>
<evidence type="ECO:0000256" key="1">
    <source>
        <dbReference type="ARBA" id="ARBA00022679"/>
    </source>
</evidence>
<dbReference type="PANTHER" id="PTHR43289">
    <property type="entry name" value="MITOGEN-ACTIVATED PROTEIN KINASE KINASE KINASE 20-RELATED"/>
    <property type="match status" value="1"/>
</dbReference>
<keyword evidence="4 5" id="KW-0067">ATP-binding</keyword>
<protein>
    <submittedName>
        <fullName evidence="8">Serine/threonine protein kinase</fullName>
    </submittedName>
</protein>
<keyword evidence="9" id="KW-1185">Reference proteome</keyword>
<evidence type="ECO:0000256" key="4">
    <source>
        <dbReference type="ARBA" id="ARBA00022840"/>
    </source>
</evidence>
<keyword evidence="8" id="KW-0723">Serine/threonine-protein kinase</keyword>
<accession>A0A432YYK4</accession>
<sequence>MAEAHPDTTFPYPIPARYQCIKLLGHGGSGLVYKAYDQRLKRDVAIKFARSPSIVSRHRLVNEARLLSSVDHPALCRVFDVGEPEIPSSSLFMVLEYIEGKPLSKLQKLMSVYDAVKIVHSLAEGVCRMHAAGYAHNDINPHNIMLRSSATSKHPSNKEPVLVDLSIAAPSSPASIQRDVYQLSSLLLSLLTEMKPEQFFNQPMTHRNRLPSELSRIIKKALSLEPNSRSRSCDALQQELGRWLHRYQFRQRVIKLGAANAVIAVIAVLMFIFLREPTTEHVLDGYSTEQNHYAHALVFAHYFQHLASDGQTQKAAEQAELALNHFDDSVSDRPDKLQYHMERADFILNLDRVFSNAQVTTILLNAINEFGEPENYDDVSTAHYLLAKMYLGLARLNKEQSHLVERWRDSAVRSVNAAIKHQPDVDRYQELQNEIRQYQSRGGTD</sequence>
<dbReference type="PROSITE" id="PS00107">
    <property type="entry name" value="PROTEIN_KINASE_ATP"/>
    <property type="match status" value="1"/>
</dbReference>
<dbReference type="PANTHER" id="PTHR43289:SF6">
    <property type="entry name" value="SERINE_THREONINE-PROTEIN KINASE NEKL-3"/>
    <property type="match status" value="1"/>
</dbReference>
<evidence type="ECO:0000256" key="6">
    <source>
        <dbReference type="SAM" id="Phobius"/>
    </source>
</evidence>
<dbReference type="EMBL" id="PIQC01000006">
    <property type="protein sequence ID" value="RUO68476.1"/>
    <property type="molecule type" value="Genomic_DNA"/>
</dbReference>